<reference evidence="1 2" key="1">
    <citation type="submission" date="2018-07" db="EMBL/GenBank/DDBJ databases">
        <title>Motiliproteus coralliicola sp. nov., a bacterium isolated from Coral.</title>
        <authorList>
            <person name="Wang G."/>
        </authorList>
    </citation>
    <scope>NUCLEOTIDE SEQUENCE [LARGE SCALE GENOMIC DNA]</scope>
    <source>
        <strain evidence="1 2">C34</strain>
    </source>
</reference>
<dbReference type="RefSeq" id="WP_114696160.1">
    <property type="nucleotide sequence ID" value="NZ_QQOH01000003.1"/>
</dbReference>
<evidence type="ECO:0008006" key="3">
    <source>
        <dbReference type="Google" id="ProtNLM"/>
    </source>
</evidence>
<dbReference type="Proteomes" id="UP000253769">
    <property type="component" value="Unassembled WGS sequence"/>
</dbReference>
<dbReference type="SUPFAM" id="SSF56762">
    <property type="entry name" value="HydB/Nqo4-like"/>
    <property type="match status" value="1"/>
</dbReference>
<protein>
    <recommendedName>
        <fullName evidence="3">Ni,Fe-hydrogenase I large subunit</fullName>
    </recommendedName>
</protein>
<sequence>MGFEGKVCIDAGQDGRGGATLKVDLQRPQLAQRLLAGVEPSQALSRVEQVFVVCRQSQRAAAMEALGLPRDPRLLQQKVLLESIEQLLWRLSIDLPHSLALGAGMEPFAVIRRYISQQLAAESLDAHGDELIQTLEGFFASLSGVSCSEFLAFDRAQFESWLEIYNGLVPLCLRQVARVSIAPAPEGRGHGPVGLLPKQPVETLGLDQQLADPDIGEKFCQQPSLDQQPRETGPLAYMQSWPLIKQLQQASASPLLLRYAAKLLYLASLISRDALLQPQGICGSVALDEGRLGWVNSVRGLLLHWVKLDASETEIAEYRICAPTEWNFHPQGQFSRLASQVGIDHPQRKLALEQIALALDPCVPFEVRIQA</sequence>
<name>A0A369WK32_9GAMM</name>
<accession>A0A369WK32</accession>
<keyword evidence="2" id="KW-1185">Reference proteome</keyword>
<gene>
    <name evidence="1" type="ORF">DV711_13155</name>
</gene>
<dbReference type="AlphaFoldDB" id="A0A369WK32"/>
<dbReference type="Gene3D" id="1.10.645.10">
    <property type="entry name" value="Cytochrome-c3 Hydrogenase, chain B"/>
    <property type="match status" value="1"/>
</dbReference>
<comment type="caution">
    <text evidence="1">The sequence shown here is derived from an EMBL/GenBank/DDBJ whole genome shotgun (WGS) entry which is preliminary data.</text>
</comment>
<organism evidence="1 2">
    <name type="scientific">Motiliproteus coralliicola</name>
    <dbReference type="NCBI Taxonomy" id="2283196"/>
    <lineage>
        <taxon>Bacteria</taxon>
        <taxon>Pseudomonadati</taxon>
        <taxon>Pseudomonadota</taxon>
        <taxon>Gammaproteobacteria</taxon>
        <taxon>Oceanospirillales</taxon>
        <taxon>Oceanospirillaceae</taxon>
        <taxon>Motiliproteus</taxon>
    </lineage>
</organism>
<evidence type="ECO:0000313" key="1">
    <source>
        <dbReference type="EMBL" id="RDE19815.1"/>
    </source>
</evidence>
<dbReference type="OrthoDB" id="9157196at2"/>
<dbReference type="InterPro" id="IPR029014">
    <property type="entry name" value="NiFe-Hase_large"/>
</dbReference>
<evidence type="ECO:0000313" key="2">
    <source>
        <dbReference type="Proteomes" id="UP000253769"/>
    </source>
</evidence>
<proteinExistence type="predicted"/>
<dbReference type="EMBL" id="QQOH01000003">
    <property type="protein sequence ID" value="RDE19815.1"/>
    <property type="molecule type" value="Genomic_DNA"/>
</dbReference>